<protein>
    <submittedName>
        <fullName evidence="2">DNA-binding response regulator</fullName>
    </submittedName>
</protein>
<keyword evidence="3" id="KW-1185">Reference proteome</keyword>
<dbReference type="PANTHER" id="PTHR37812">
    <property type="entry name" value="MU-LIKE PROPHAGE FLUMU PROTEIN C"/>
    <property type="match status" value="1"/>
</dbReference>
<organism evidence="2 3">
    <name type="scientific">Paeniclostridium hominis</name>
    <dbReference type="NCBI Taxonomy" id="2764329"/>
    <lineage>
        <taxon>Bacteria</taxon>
        <taxon>Bacillati</taxon>
        <taxon>Bacillota</taxon>
        <taxon>Clostridia</taxon>
        <taxon>Peptostreptococcales</taxon>
        <taxon>Peptostreptococcaceae</taxon>
        <taxon>Paeniclostridium</taxon>
    </lineage>
</organism>
<evidence type="ECO:0000313" key="2">
    <source>
        <dbReference type="EMBL" id="MBC6004137.1"/>
    </source>
</evidence>
<evidence type="ECO:0000313" key="3">
    <source>
        <dbReference type="Proteomes" id="UP000611796"/>
    </source>
</evidence>
<dbReference type="NCBIfam" id="NF040785">
    <property type="entry name" value="CD3324_fam"/>
    <property type="match status" value="1"/>
</dbReference>
<proteinExistence type="predicted"/>
<dbReference type="Gene3D" id="1.10.10.60">
    <property type="entry name" value="Homeodomain-like"/>
    <property type="match status" value="1"/>
</dbReference>
<keyword evidence="2" id="KW-0238">DNA-binding</keyword>
<dbReference type="InterPro" id="IPR052411">
    <property type="entry name" value="c-mor_Regulatory_Protein"/>
</dbReference>
<evidence type="ECO:0000259" key="1">
    <source>
        <dbReference type="Pfam" id="PF08765"/>
    </source>
</evidence>
<dbReference type="EMBL" id="JACRWD010000003">
    <property type="protein sequence ID" value="MBC6004137.1"/>
    <property type="molecule type" value="Genomic_DNA"/>
</dbReference>
<dbReference type="InterPro" id="IPR009057">
    <property type="entry name" value="Homeodomain-like_sf"/>
</dbReference>
<sequence length="107" mass="12938">MQQLFIELKNSIGAKKMKYKKTQDILPKHIIELLQEYVDGEYLYIPTKSDNKKSWGERSGLKKELTERNKEIFNKYQKGIEIKELINQYYLTENSIRRIIRQQKIKE</sequence>
<dbReference type="Proteomes" id="UP000611796">
    <property type="component" value="Unassembled WGS sequence"/>
</dbReference>
<dbReference type="InterPro" id="IPR014875">
    <property type="entry name" value="Mor_transcription_activator"/>
</dbReference>
<comment type="caution">
    <text evidence="2">The sequence shown here is derived from an EMBL/GenBank/DDBJ whole genome shotgun (WGS) entry which is preliminary data.</text>
</comment>
<name>A0ABR7K4V2_9FIRM</name>
<dbReference type="InterPro" id="IPR049739">
    <property type="entry name" value="YraL-like"/>
</dbReference>
<dbReference type="PANTHER" id="PTHR37812:SF1">
    <property type="entry name" value="MU-LIKE PROPHAGE FLUMU PROTEIN C"/>
    <property type="match status" value="1"/>
</dbReference>
<dbReference type="SUPFAM" id="SSF46689">
    <property type="entry name" value="Homeodomain-like"/>
    <property type="match status" value="1"/>
</dbReference>
<gene>
    <name evidence="2" type="ORF">H8891_10010</name>
</gene>
<feature type="domain" description="Mor transcription activator" evidence="1">
    <location>
        <begin position="23"/>
        <end position="104"/>
    </location>
</feature>
<accession>A0ABR7K4V2</accession>
<dbReference type="GO" id="GO:0003677">
    <property type="term" value="F:DNA binding"/>
    <property type="evidence" value="ECO:0007669"/>
    <property type="project" value="UniProtKB-KW"/>
</dbReference>
<dbReference type="Pfam" id="PF08765">
    <property type="entry name" value="Mor"/>
    <property type="match status" value="1"/>
</dbReference>
<reference evidence="2 3" key="1">
    <citation type="submission" date="2020-08" db="EMBL/GenBank/DDBJ databases">
        <authorList>
            <person name="Liu C."/>
            <person name="Sun Q."/>
        </authorList>
    </citation>
    <scope>NUCLEOTIDE SEQUENCE [LARGE SCALE GENOMIC DNA]</scope>
    <source>
        <strain evidence="2 3">NSJ-45</strain>
    </source>
</reference>